<dbReference type="Pfam" id="PF00990">
    <property type="entry name" value="GGDEF"/>
    <property type="match status" value="1"/>
</dbReference>
<comment type="catalytic activity">
    <reaction evidence="2">
        <text>2 GTP = 3',3'-c-di-GMP + 2 diphosphate</text>
        <dbReference type="Rhea" id="RHEA:24898"/>
        <dbReference type="ChEBI" id="CHEBI:33019"/>
        <dbReference type="ChEBI" id="CHEBI:37565"/>
        <dbReference type="ChEBI" id="CHEBI:58805"/>
        <dbReference type="EC" id="2.7.7.65"/>
    </reaction>
</comment>
<dbReference type="GO" id="GO:1902201">
    <property type="term" value="P:negative regulation of bacterial-type flagellum-dependent cell motility"/>
    <property type="evidence" value="ECO:0007669"/>
    <property type="project" value="TreeGrafter"/>
</dbReference>
<dbReference type="PANTHER" id="PTHR45138">
    <property type="entry name" value="REGULATORY COMPONENTS OF SENSORY TRANSDUCTION SYSTEM"/>
    <property type="match status" value="1"/>
</dbReference>
<dbReference type="InterPro" id="IPR043128">
    <property type="entry name" value="Rev_trsase/Diguanyl_cyclase"/>
</dbReference>
<feature type="transmembrane region" description="Helical" evidence="3">
    <location>
        <begin position="12"/>
        <end position="31"/>
    </location>
</feature>
<dbReference type="Gene3D" id="3.30.70.270">
    <property type="match status" value="1"/>
</dbReference>
<keyword evidence="3" id="KW-1133">Transmembrane helix</keyword>
<dbReference type="NCBIfam" id="TIGR00254">
    <property type="entry name" value="GGDEF"/>
    <property type="match status" value="1"/>
</dbReference>
<dbReference type="InterPro" id="IPR000160">
    <property type="entry name" value="GGDEF_dom"/>
</dbReference>
<dbReference type="SMART" id="SM00267">
    <property type="entry name" value="GGDEF"/>
    <property type="match status" value="1"/>
</dbReference>
<dbReference type="GO" id="GO:0005886">
    <property type="term" value="C:plasma membrane"/>
    <property type="evidence" value="ECO:0007669"/>
    <property type="project" value="TreeGrafter"/>
</dbReference>
<name>A0A5S9NA58_9GAMM</name>
<reference evidence="5 6" key="1">
    <citation type="submission" date="2019-11" db="EMBL/GenBank/DDBJ databases">
        <authorList>
            <person name="Holert J."/>
        </authorList>
    </citation>
    <scope>NUCLEOTIDE SEQUENCE [LARGE SCALE GENOMIC DNA]</scope>
    <source>
        <strain evidence="5">BC5_2</strain>
    </source>
</reference>
<evidence type="ECO:0000259" key="4">
    <source>
        <dbReference type="PROSITE" id="PS50887"/>
    </source>
</evidence>
<dbReference type="Proteomes" id="UP000434580">
    <property type="component" value="Unassembled WGS sequence"/>
</dbReference>
<evidence type="ECO:0000256" key="1">
    <source>
        <dbReference type="ARBA" id="ARBA00012528"/>
    </source>
</evidence>
<dbReference type="GO" id="GO:0052621">
    <property type="term" value="F:diguanylate cyclase activity"/>
    <property type="evidence" value="ECO:0007669"/>
    <property type="project" value="UniProtKB-EC"/>
</dbReference>
<feature type="domain" description="GGDEF" evidence="4">
    <location>
        <begin position="174"/>
        <end position="306"/>
    </location>
</feature>
<dbReference type="SUPFAM" id="SSF55073">
    <property type="entry name" value="Nucleotide cyclase"/>
    <property type="match status" value="1"/>
</dbReference>
<accession>A0A5S9NA58</accession>
<dbReference type="EC" id="2.7.7.65" evidence="1"/>
<feature type="transmembrane region" description="Helical" evidence="3">
    <location>
        <begin position="69"/>
        <end position="89"/>
    </location>
</feature>
<dbReference type="GO" id="GO:0043709">
    <property type="term" value="P:cell adhesion involved in single-species biofilm formation"/>
    <property type="evidence" value="ECO:0007669"/>
    <property type="project" value="TreeGrafter"/>
</dbReference>
<keyword evidence="3" id="KW-0812">Transmembrane</keyword>
<evidence type="ECO:0000256" key="3">
    <source>
        <dbReference type="SAM" id="Phobius"/>
    </source>
</evidence>
<feature type="transmembrane region" description="Helical" evidence="3">
    <location>
        <begin position="101"/>
        <end position="122"/>
    </location>
</feature>
<dbReference type="PROSITE" id="PS50887">
    <property type="entry name" value="GGDEF"/>
    <property type="match status" value="1"/>
</dbReference>
<dbReference type="InterPro" id="IPR029787">
    <property type="entry name" value="Nucleotide_cyclase"/>
</dbReference>
<dbReference type="AlphaFoldDB" id="A0A5S9NA58"/>
<evidence type="ECO:0000256" key="2">
    <source>
        <dbReference type="ARBA" id="ARBA00034247"/>
    </source>
</evidence>
<dbReference type="EMBL" id="CACSII010000001">
    <property type="protein sequence ID" value="CAA0085012.1"/>
    <property type="molecule type" value="Genomic_DNA"/>
</dbReference>
<sequence>MHHYLGLHKQKLAVMLIATIASAIFYALAFDMKVFTSRGLVDVIGEGGTAACLLTWIMVFLWVRPSGRVTSLIFTGLMLIYFATLQDLLDEFFVIDQYKRFLTFAESVPSTVGMLILTYGFLQWKSEQESFNLSRLRTEKNLREHMAFDHITELYDAPYFEERFGQLLKHPEPMDVSLLLLDIEGYEDFLHQHGRPAANRLLRDAGALMAMSIRDQDLVCRYASDRFAVLLPQASTEIALQIGEDIQQSLSLCRYKVGTQRQMLDSIWVSTTIHTQDAHGSVRQILKDANQQLTHKHRARVMVSDTVVAS</sequence>
<proteinExistence type="predicted"/>
<evidence type="ECO:0000313" key="6">
    <source>
        <dbReference type="Proteomes" id="UP000434580"/>
    </source>
</evidence>
<feature type="transmembrane region" description="Helical" evidence="3">
    <location>
        <begin position="43"/>
        <end position="63"/>
    </location>
</feature>
<dbReference type="PANTHER" id="PTHR45138:SF9">
    <property type="entry name" value="DIGUANYLATE CYCLASE DGCM-RELATED"/>
    <property type="match status" value="1"/>
</dbReference>
<dbReference type="InterPro" id="IPR050469">
    <property type="entry name" value="Diguanylate_Cyclase"/>
</dbReference>
<gene>
    <name evidence="5" type="primary">pleD_2</name>
    <name evidence="5" type="ORF">DPBNPPHM_00811</name>
</gene>
<keyword evidence="3" id="KW-0472">Membrane</keyword>
<protein>
    <recommendedName>
        <fullName evidence="1">diguanylate cyclase</fullName>
        <ecNumber evidence="1">2.7.7.65</ecNumber>
    </recommendedName>
</protein>
<dbReference type="OrthoDB" id="5914567at2"/>
<organism evidence="5 6">
    <name type="scientific">BD1-7 clade bacterium</name>
    <dbReference type="NCBI Taxonomy" id="2029982"/>
    <lineage>
        <taxon>Bacteria</taxon>
        <taxon>Pseudomonadati</taxon>
        <taxon>Pseudomonadota</taxon>
        <taxon>Gammaproteobacteria</taxon>
        <taxon>Cellvibrionales</taxon>
        <taxon>Spongiibacteraceae</taxon>
        <taxon>BD1-7 clade</taxon>
    </lineage>
</organism>
<evidence type="ECO:0000313" key="5">
    <source>
        <dbReference type="EMBL" id="CAA0085012.1"/>
    </source>
</evidence>